<dbReference type="AlphaFoldDB" id="A0ABD6HKH9"/>
<dbReference type="GO" id="GO:0003677">
    <property type="term" value="F:DNA binding"/>
    <property type="evidence" value="ECO:0007669"/>
    <property type="project" value="UniProtKB-KW"/>
</dbReference>
<evidence type="ECO:0000313" key="4">
    <source>
        <dbReference type="EMBL" id="MVF02242.1"/>
    </source>
</evidence>
<dbReference type="SUPFAM" id="SSF53041">
    <property type="entry name" value="Resolvase-like"/>
    <property type="match status" value="1"/>
</dbReference>
<dbReference type="Proteomes" id="UP000443014">
    <property type="component" value="Unassembled WGS sequence"/>
</dbReference>
<dbReference type="PANTHER" id="PTHR30461">
    <property type="entry name" value="DNA-INVERTASE FROM LAMBDOID PROPHAGE"/>
    <property type="match status" value="1"/>
</dbReference>
<evidence type="ECO:0000256" key="2">
    <source>
        <dbReference type="ARBA" id="ARBA00023172"/>
    </source>
</evidence>
<dbReference type="InterPro" id="IPR050639">
    <property type="entry name" value="SSR_resolvase"/>
</dbReference>
<dbReference type="PANTHER" id="PTHR30461:SF2">
    <property type="entry name" value="SERINE RECOMBINASE PINE-RELATED"/>
    <property type="match status" value="1"/>
</dbReference>
<keyword evidence="2" id="KW-0233">DNA recombination</keyword>
<comment type="caution">
    <text evidence="4">The sequence shown here is derived from an EMBL/GenBank/DDBJ whole genome shotgun (WGS) entry which is preliminary data.</text>
</comment>
<evidence type="ECO:0000259" key="3">
    <source>
        <dbReference type="PROSITE" id="PS51736"/>
    </source>
</evidence>
<dbReference type="Gene3D" id="3.40.50.1390">
    <property type="entry name" value="Resolvase, N-terminal catalytic domain"/>
    <property type="match status" value="1"/>
</dbReference>
<accession>A0ABD6HKH9</accession>
<dbReference type="RefSeq" id="WP_156865382.1">
    <property type="nucleotide sequence ID" value="NZ_WNKC01000001.1"/>
</dbReference>
<gene>
    <name evidence="4" type="ORF">GMA22_03065</name>
</gene>
<dbReference type="GO" id="GO:0006310">
    <property type="term" value="P:DNA recombination"/>
    <property type="evidence" value="ECO:0007669"/>
    <property type="project" value="UniProtKB-KW"/>
</dbReference>
<keyword evidence="1" id="KW-0238">DNA-binding</keyword>
<protein>
    <submittedName>
        <fullName evidence="4">Recombinase family protein</fullName>
    </submittedName>
</protein>
<evidence type="ECO:0000313" key="5">
    <source>
        <dbReference type="Proteomes" id="UP000443014"/>
    </source>
</evidence>
<name>A0ABD6HKH9_SERMA</name>
<organism evidence="4 5">
    <name type="scientific">Serratia marcescens</name>
    <dbReference type="NCBI Taxonomy" id="615"/>
    <lineage>
        <taxon>Bacteria</taxon>
        <taxon>Pseudomonadati</taxon>
        <taxon>Pseudomonadota</taxon>
        <taxon>Gammaproteobacteria</taxon>
        <taxon>Enterobacterales</taxon>
        <taxon>Yersiniaceae</taxon>
        <taxon>Serratia</taxon>
    </lineage>
</organism>
<evidence type="ECO:0000256" key="1">
    <source>
        <dbReference type="ARBA" id="ARBA00023125"/>
    </source>
</evidence>
<proteinExistence type="predicted"/>
<dbReference type="SMART" id="SM00857">
    <property type="entry name" value="Resolvase"/>
    <property type="match status" value="1"/>
</dbReference>
<dbReference type="InterPro" id="IPR006119">
    <property type="entry name" value="Resolv_N"/>
</dbReference>
<reference evidence="4 5" key="1">
    <citation type="submission" date="2019-11" db="EMBL/GenBank/DDBJ databases">
        <title>Whole genome sequence of a plant growth promoting strain Serratia marcescens BTL07 isolated from the rhizoplane of Chili (Capsicum annuum).</title>
        <authorList>
            <person name="Dutta S."/>
            <person name="Khatun A."/>
            <person name="Gupta D.R."/>
            <person name="Surovy M.Z."/>
            <person name="Rahman M.M."/>
            <person name="Mahmud N.U."/>
            <person name="Emes R."/>
            <person name="Warry A."/>
            <person name="West H."/>
            <person name="Clarke M.L."/>
            <person name="Islam M.T."/>
        </authorList>
    </citation>
    <scope>NUCLEOTIDE SEQUENCE [LARGE SCALE GENOMIC DNA]</scope>
    <source>
        <strain evidence="4 5">BTL07</strain>
    </source>
</reference>
<dbReference type="CDD" id="cd03768">
    <property type="entry name" value="SR_ResInv"/>
    <property type="match status" value="1"/>
</dbReference>
<dbReference type="InterPro" id="IPR036162">
    <property type="entry name" value="Resolvase-like_N_sf"/>
</dbReference>
<sequence length="213" mass="23896">MTIFAYTRVSKAENETGTTDNQITLIESQHRIDCVFSDVNISGSIPFQKRPEAQKLIEKLSTGDTIVIAKLDRGFRDTADCLNTVKWLQQKKITLKILDIALDVSTPIGEMILTIMASVATFERKRIAERIKDGFSNGRHNGKVYGYKLEAVRQGIAKKASVRHQATAERYLMITNHLKDKIAQGATEAQMLAHLTKIGLPISRTTLRRALNR</sequence>
<dbReference type="Pfam" id="PF00239">
    <property type="entry name" value="Resolvase"/>
    <property type="match status" value="1"/>
</dbReference>
<dbReference type="EMBL" id="WNKC01000001">
    <property type="protein sequence ID" value="MVF02242.1"/>
    <property type="molecule type" value="Genomic_DNA"/>
</dbReference>
<dbReference type="PROSITE" id="PS51736">
    <property type="entry name" value="RECOMBINASES_3"/>
    <property type="match status" value="1"/>
</dbReference>
<feature type="domain" description="Resolvase/invertase-type recombinase catalytic" evidence="3">
    <location>
        <begin position="2"/>
        <end position="142"/>
    </location>
</feature>